<reference evidence="9 10" key="1">
    <citation type="submission" date="2018-08" db="EMBL/GenBank/DDBJ databases">
        <title>A genome reference for cultivated species of the human gut microbiota.</title>
        <authorList>
            <person name="Zou Y."/>
            <person name="Xue W."/>
            <person name="Luo G."/>
        </authorList>
    </citation>
    <scope>NUCLEOTIDE SEQUENCE [LARGE SCALE GENOMIC DNA]</scope>
    <source>
        <strain evidence="9 10">OM07-13</strain>
    </source>
</reference>
<evidence type="ECO:0000256" key="5">
    <source>
        <dbReference type="ARBA" id="ARBA00022759"/>
    </source>
</evidence>
<dbReference type="InterPro" id="IPR021127">
    <property type="entry name" value="CRISPR_associated_Cas2"/>
</dbReference>
<dbReference type="CDD" id="cd09725">
    <property type="entry name" value="Cas2_I_II_III"/>
    <property type="match status" value="1"/>
</dbReference>
<dbReference type="AlphaFoldDB" id="A0A3E4Y2A6"/>
<keyword evidence="7" id="KW-0460">Magnesium</keyword>
<comment type="cofactor">
    <cofactor evidence="1">
        <name>Mg(2+)</name>
        <dbReference type="ChEBI" id="CHEBI:18420"/>
    </cofactor>
</comment>
<evidence type="ECO:0000256" key="1">
    <source>
        <dbReference type="ARBA" id="ARBA00001946"/>
    </source>
</evidence>
<sequence length="57" mass="6588">MSLSLLIITEAKLEKLKKEIKKICHEDEDSVMIYKFDSLKYSTKEVIGLIMANDNIL</sequence>
<dbReference type="GO" id="GO:0051607">
    <property type="term" value="P:defense response to virus"/>
    <property type="evidence" value="ECO:0007669"/>
    <property type="project" value="UniProtKB-KW"/>
</dbReference>
<comment type="similarity">
    <text evidence="2">Belongs to the CRISPR-associated endoribonuclease Cas2 protein family.</text>
</comment>
<comment type="caution">
    <text evidence="9">The sequence shown here is derived from an EMBL/GenBank/DDBJ whole genome shotgun (WGS) entry which is preliminary data.</text>
</comment>
<evidence type="ECO:0000256" key="6">
    <source>
        <dbReference type="ARBA" id="ARBA00022801"/>
    </source>
</evidence>
<dbReference type="GO" id="GO:0004521">
    <property type="term" value="F:RNA endonuclease activity"/>
    <property type="evidence" value="ECO:0007669"/>
    <property type="project" value="InterPro"/>
</dbReference>
<keyword evidence="3" id="KW-0540">Nuclease</keyword>
<dbReference type="GO" id="GO:0046872">
    <property type="term" value="F:metal ion binding"/>
    <property type="evidence" value="ECO:0007669"/>
    <property type="project" value="UniProtKB-KW"/>
</dbReference>
<name>A0A3E4Y2A6_9FIRM</name>
<evidence type="ECO:0000256" key="3">
    <source>
        <dbReference type="ARBA" id="ARBA00022722"/>
    </source>
</evidence>
<protein>
    <submittedName>
        <fullName evidence="9">CRISPR-associated endonuclease Cas2</fullName>
    </submittedName>
</protein>
<dbReference type="InterPro" id="IPR019199">
    <property type="entry name" value="Virulence_VapD/CRISPR_Cas2"/>
</dbReference>
<evidence type="ECO:0000256" key="4">
    <source>
        <dbReference type="ARBA" id="ARBA00022723"/>
    </source>
</evidence>
<keyword evidence="4" id="KW-0479">Metal-binding</keyword>
<dbReference type="Proteomes" id="UP000260758">
    <property type="component" value="Unassembled WGS sequence"/>
</dbReference>
<organism evidence="9 10">
    <name type="scientific">Agathobacter rectalis</name>
    <dbReference type="NCBI Taxonomy" id="39491"/>
    <lineage>
        <taxon>Bacteria</taxon>
        <taxon>Bacillati</taxon>
        <taxon>Bacillota</taxon>
        <taxon>Clostridia</taxon>
        <taxon>Lachnospirales</taxon>
        <taxon>Lachnospiraceae</taxon>
        <taxon>Agathobacter</taxon>
    </lineage>
</organism>
<dbReference type="Gene3D" id="3.30.70.240">
    <property type="match status" value="1"/>
</dbReference>
<dbReference type="GO" id="GO:0016787">
    <property type="term" value="F:hydrolase activity"/>
    <property type="evidence" value="ECO:0007669"/>
    <property type="project" value="UniProtKB-KW"/>
</dbReference>
<dbReference type="Pfam" id="PF09827">
    <property type="entry name" value="CRISPR_Cas2"/>
    <property type="match status" value="1"/>
</dbReference>
<dbReference type="SUPFAM" id="SSF143430">
    <property type="entry name" value="TTP0101/SSO1404-like"/>
    <property type="match status" value="1"/>
</dbReference>
<accession>A0A3E4Y2A6</accession>
<evidence type="ECO:0000256" key="8">
    <source>
        <dbReference type="ARBA" id="ARBA00023118"/>
    </source>
</evidence>
<keyword evidence="5 9" id="KW-0255">Endonuclease</keyword>
<dbReference type="EMBL" id="QSTP01000028">
    <property type="protein sequence ID" value="RGM67000.1"/>
    <property type="molecule type" value="Genomic_DNA"/>
</dbReference>
<evidence type="ECO:0000256" key="7">
    <source>
        <dbReference type="ARBA" id="ARBA00022842"/>
    </source>
</evidence>
<gene>
    <name evidence="9" type="ORF">DXB99_17090</name>
</gene>
<evidence type="ECO:0000313" key="9">
    <source>
        <dbReference type="EMBL" id="RGM67000.1"/>
    </source>
</evidence>
<evidence type="ECO:0000313" key="10">
    <source>
        <dbReference type="Proteomes" id="UP000260758"/>
    </source>
</evidence>
<keyword evidence="6" id="KW-0378">Hydrolase</keyword>
<evidence type="ECO:0000256" key="2">
    <source>
        <dbReference type="ARBA" id="ARBA00009959"/>
    </source>
</evidence>
<proteinExistence type="inferred from homology"/>
<keyword evidence="8" id="KW-0051">Antiviral defense</keyword>
<dbReference type="GO" id="GO:0043571">
    <property type="term" value="P:maintenance of CRISPR repeat elements"/>
    <property type="evidence" value="ECO:0007669"/>
    <property type="project" value="InterPro"/>
</dbReference>